<dbReference type="InterPro" id="IPR023936">
    <property type="entry name" value="RutE-like"/>
</dbReference>
<dbReference type="InterPro" id="IPR000415">
    <property type="entry name" value="Nitroreductase-like"/>
</dbReference>
<gene>
    <name evidence="6" type="ORF">G5V58_17970</name>
</gene>
<dbReference type="PANTHER" id="PTHR43543:SF1">
    <property type="entry name" value="MALONIC SEMIALDEHYDE REDUCTASE RUTE-RELATED"/>
    <property type="match status" value="1"/>
</dbReference>
<dbReference type="NCBIfam" id="NF003768">
    <property type="entry name" value="PRK05365.1"/>
    <property type="match status" value="1"/>
</dbReference>
<sequence>MTTTFTEQLDDTARGLLFTDARTANSFSDEPVTDEELRGIWELARFAPTMANSQPLRVLFVRTQEAKERLVPHLSEGNRAKALSAPVVAVLAYDADFHEHFPTTFPARGEAMRENFGGMPGESREQVAKYSAALASGVFFLAVRAHGLAAGPMGGFDSAGVDEEFFAGTSWRSHLVVNIGHPGVDPWFDRLPRIHEDDALAWA</sequence>
<dbReference type="SUPFAM" id="SSF55469">
    <property type="entry name" value="FMN-dependent nitroreductase-like"/>
    <property type="match status" value="1"/>
</dbReference>
<dbReference type="GO" id="GO:0035527">
    <property type="term" value="F:3-hydroxypropionate dehydrogenase (NADP+) activity"/>
    <property type="evidence" value="ECO:0007669"/>
    <property type="project" value="UniProtKB-EC"/>
</dbReference>
<dbReference type="Proteomes" id="UP000502996">
    <property type="component" value="Chromosome"/>
</dbReference>
<keyword evidence="4 6" id="KW-0560">Oxidoreductase</keyword>
<keyword evidence="3" id="KW-0521">NADP</keyword>
<keyword evidence="2" id="KW-0288">FMN</keyword>
<dbReference type="KEGG" id="nano:G5V58_17970"/>
<reference evidence="6 7" key="1">
    <citation type="submission" date="2020-02" db="EMBL/GenBank/DDBJ databases">
        <title>Full genome sequence of Nocardioides sp. R-3366.</title>
        <authorList>
            <person name="Im W.-T."/>
        </authorList>
    </citation>
    <scope>NUCLEOTIDE SEQUENCE [LARGE SCALE GENOMIC DNA]</scope>
    <source>
        <strain evidence="6 7">R-3366</strain>
    </source>
</reference>
<evidence type="ECO:0000256" key="4">
    <source>
        <dbReference type="ARBA" id="ARBA00023002"/>
    </source>
</evidence>
<evidence type="ECO:0000313" key="7">
    <source>
        <dbReference type="Proteomes" id="UP000502996"/>
    </source>
</evidence>
<keyword evidence="1" id="KW-0285">Flavoprotein</keyword>
<dbReference type="InterPro" id="IPR050461">
    <property type="entry name" value="Nitroreductase_HadB/RutE"/>
</dbReference>
<dbReference type="InterPro" id="IPR029479">
    <property type="entry name" value="Nitroreductase"/>
</dbReference>
<dbReference type="EMBL" id="CP049257">
    <property type="protein sequence ID" value="QIG44414.1"/>
    <property type="molecule type" value="Genomic_DNA"/>
</dbReference>
<evidence type="ECO:0000313" key="6">
    <source>
        <dbReference type="EMBL" id="QIG44414.1"/>
    </source>
</evidence>
<evidence type="ECO:0000256" key="1">
    <source>
        <dbReference type="ARBA" id="ARBA00022630"/>
    </source>
</evidence>
<protein>
    <submittedName>
        <fullName evidence="6">Malonic semialdehyde reductase</fullName>
        <ecNumber evidence="6">1.1.1.298</ecNumber>
    </submittedName>
</protein>
<feature type="domain" description="Nitroreductase" evidence="5">
    <location>
        <begin position="22"/>
        <end position="181"/>
    </location>
</feature>
<evidence type="ECO:0000256" key="3">
    <source>
        <dbReference type="ARBA" id="ARBA00022857"/>
    </source>
</evidence>
<keyword evidence="7" id="KW-1185">Reference proteome</keyword>
<proteinExistence type="predicted"/>
<name>A0A6G6WGQ3_9ACTN</name>
<dbReference type="PANTHER" id="PTHR43543">
    <property type="entry name" value="MALONIC SEMIALDEHYDE REDUCTASE RUTE-RELATED"/>
    <property type="match status" value="1"/>
</dbReference>
<dbReference type="AlphaFoldDB" id="A0A6G6WGQ3"/>
<evidence type="ECO:0000256" key="2">
    <source>
        <dbReference type="ARBA" id="ARBA00022643"/>
    </source>
</evidence>
<dbReference type="Pfam" id="PF00881">
    <property type="entry name" value="Nitroreductase"/>
    <property type="match status" value="1"/>
</dbReference>
<evidence type="ECO:0000259" key="5">
    <source>
        <dbReference type="Pfam" id="PF00881"/>
    </source>
</evidence>
<organism evidence="6 7">
    <name type="scientific">Nocardioides anomalus</name>
    <dbReference type="NCBI Taxonomy" id="2712223"/>
    <lineage>
        <taxon>Bacteria</taxon>
        <taxon>Bacillati</taxon>
        <taxon>Actinomycetota</taxon>
        <taxon>Actinomycetes</taxon>
        <taxon>Propionibacteriales</taxon>
        <taxon>Nocardioidaceae</taxon>
        <taxon>Nocardioides</taxon>
    </lineage>
</organism>
<accession>A0A6G6WGQ3</accession>
<dbReference type="RefSeq" id="WP_165235784.1">
    <property type="nucleotide sequence ID" value="NZ_CP049257.1"/>
</dbReference>
<dbReference type="CDD" id="cd02148">
    <property type="entry name" value="RutE-like"/>
    <property type="match status" value="1"/>
</dbReference>
<dbReference type="EC" id="1.1.1.298" evidence="6"/>
<dbReference type="Gene3D" id="3.40.109.10">
    <property type="entry name" value="NADH Oxidase"/>
    <property type="match status" value="1"/>
</dbReference>